<organism evidence="1 2">
    <name type="scientific">Quercus lobata</name>
    <name type="common">Valley oak</name>
    <dbReference type="NCBI Taxonomy" id="97700"/>
    <lineage>
        <taxon>Eukaryota</taxon>
        <taxon>Viridiplantae</taxon>
        <taxon>Streptophyta</taxon>
        <taxon>Embryophyta</taxon>
        <taxon>Tracheophyta</taxon>
        <taxon>Spermatophyta</taxon>
        <taxon>Magnoliopsida</taxon>
        <taxon>eudicotyledons</taxon>
        <taxon>Gunneridae</taxon>
        <taxon>Pentapetalae</taxon>
        <taxon>rosids</taxon>
        <taxon>fabids</taxon>
        <taxon>Fagales</taxon>
        <taxon>Fagaceae</taxon>
        <taxon>Quercus</taxon>
    </lineage>
</organism>
<name>A0A7N2L2S7_QUELO</name>
<dbReference type="Proteomes" id="UP000594261">
    <property type="component" value="Chromosome 2"/>
</dbReference>
<dbReference type="Gramene" id="QL02p099258:mrna">
    <property type="protein sequence ID" value="QL02p099258:mrna"/>
    <property type="gene ID" value="QL02p099258"/>
</dbReference>
<dbReference type="PANTHER" id="PTHR33116:SF86">
    <property type="entry name" value="REVERSE TRANSCRIPTASE DOMAIN-CONTAINING PROTEIN"/>
    <property type="match status" value="1"/>
</dbReference>
<dbReference type="AlphaFoldDB" id="A0A7N2L2S7"/>
<reference evidence="1" key="2">
    <citation type="submission" date="2021-01" db="UniProtKB">
        <authorList>
            <consortium name="EnsemblPlants"/>
        </authorList>
    </citation>
    <scope>IDENTIFICATION</scope>
</reference>
<dbReference type="EnsemblPlants" id="QL02p099258:mrna">
    <property type="protein sequence ID" value="QL02p099258:mrna"/>
    <property type="gene ID" value="QL02p099258"/>
</dbReference>
<dbReference type="OMA" id="THSTWEV"/>
<protein>
    <submittedName>
        <fullName evidence="1">Uncharacterized protein</fullName>
    </submittedName>
</protein>
<accession>A0A7N2L2S7</accession>
<proteinExistence type="predicted"/>
<dbReference type="InParanoid" id="A0A7N2L2S7"/>
<reference evidence="2" key="1">
    <citation type="journal article" date="2016" name="G3 (Bethesda)">
        <title>First Draft Assembly and Annotation of the Genome of a California Endemic Oak Quercus lobata Nee (Fagaceae).</title>
        <authorList>
            <person name="Sork V.L."/>
            <person name="Fitz-Gibbon S.T."/>
            <person name="Puiu D."/>
            <person name="Crepeau M."/>
            <person name="Gugger P.F."/>
            <person name="Sherman R."/>
            <person name="Stevens K."/>
            <person name="Langley C.H."/>
            <person name="Pellegrini M."/>
            <person name="Salzberg S.L."/>
        </authorList>
    </citation>
    <scope>NUCLEOTIDE SEQUENCE [LARGE SCALE GENOMIC DNA]</scope>
    <source>
        <strain evidence="2">cv. SW786</strain>
    </source>
</reference>
<keyword evidence="2" id="KW-1185">Reference proteome</keyword>
<evidence type="ECO:0000313" key="1">
    <source>
        <dbReference type="EnsemblPlants" id="QL02p099258:mrna"/>
    </source>
</evidence>
<evidence type="ECO:0000313" key="2">
    <source>
        <dbReference type="Proteomes" id="UP000594261"/>
    </source>
</evidence>
<sequence>MGCFKLPKSLCKDIGSLIRKFWWGYKGEARKIHWVAWNKLCLPKSQGGLGFRDIENFNLALLGKQVWHLLHNTDSLLYKVFKAKFFPTCSILGNDVKLSGSYAWQSILKAREIVKKGSIWRIGDGRQVHIRGDKWLLDKFSSRIISPQKNLPNNALITCTPYDKIYGDMLDRLKEYQFAQIPTKIANPDSMVQMPTFDPIHRKPPRNPYCKVNFDSAIYQDLQMAGIGVVIRNSSGQVISALSDRIHLPSAVDDVEAIAGRKQFHLLWRSE</sequence>
<dbReference type="PANTHER" id="PTHR33116">
    <property type="entry name" value="REVERSE TRANSCRIPTASE ZINC-BINDING DOMAIN-CONTAINING PROTEIN-RELATED-RELATED"/>
    <property type="match status" value="1"/>
</dbReference>